<organism evidence="3 4">
    <name type="scientific">Podarcis lilfordi</name>
    <name type="common">Lilford's wall lizard</name>
    <dbReference type="NCBI Taxonomy" id="74358"/>
    <lineage>
        <taxon>Eukaryota</taxon>
        <taxon>Metazoa</taxon>
        <taxon>Chordata</taxon>
        <taxon>Craniata</taxon>
        <taxon>Vertebrata</taxon>
        <taxon>Euteleostomi</taxon>
        <taxon>Lepidosauria</taxon>
        <taxon>Squamata</taxon>
        <taxon>Bifurcata</taxon>
        <taxon>Unidentata</taxon>
        <taxon>Episquamata</taxon>
        <taxon>Laterata</taxon>
        <taxon>Lacertibaenia</taxon>
        <taxon>Lacertidae</taxon>
        <taxon>Podarcis</taxon>
    </lineage>
</organism>
<dbReference type="Gene3D" id="1.10.418.10">
    <property type="entry name" value="Calponin-like domain"/>
    <property type="match status" value="1"/>
</dbReference>
<dbReference type="AlphaFoldDB" id="A0AA35NVU1"/>
<feature type="compositionally biased region" description="Low complexity" evidence="1">
    <location>
        <begin position="124"/>
        <end position="142"/>
    </location>
</feature>
<reference evidence="3" key="1">
    <citation type="submission" date="2022-12" db="EMBL/GenBank/DDBJ databases">
        <authorList>
            <person name="Alioto T."/>
            <person name="Alioto T."/>
            <person name="Gomez Garrido J."/>
        </authorList>
    </citation>
    <scope>NUCLEOTIDE SEQUENCE</scope>
</reference>
<dbReference type="EMBL" id="OX395126">
    <property type="protein sequence ID" value="CAI5762953.1"/>
    <property type="molecule type" value="Genomic_DNA"/>
</dbReference>
<feature type="compositionally biased region" description="Basic and acidic residues" evidence="1">
    <location>
        <begin position="218"/>
        <end position="234"/>
    </location>
</feature>
<dbReference type="InterPro" id="IPR036872">
    <property type="entry name" value="CH_dom_sf"/>
</dbReference>
<sequence length="415" mass="45047">MEAEGTKEQQEESQQINGLEHQSESGSAQVEVHGESEAGKTEAAAGKETKDDNEPAGKALGAEEMLGSETKEKAEEAGETNQAASEDRVAVGVSGAEPKEEAEVSGTPEERQEEKGAKADALERNTSTSSTEGRTGSTSDEPLSPEPEEEEEFWPEFSPSSPEESPQSPTELKNVETGSTPSGPTAPEAAPGNSTSTEAVPKGDEKQLPAAEGAAAAQEEKKKRPTFDRREMTRPRMPPRAQSRKAIMDKFGGAATGPAPNIKKTGGANTVKTMLLEWCRAKTRGYEHVDIQNFSSSWSSGMAFCALIHKFFPDAFDYAALDPANRKENFTLAFSTAEELADCPQLLDVADMPGAERACEDQEEMRTEGRLTFEAYWKLEGRFGRTERRRHGMSPGLYSAISCALHWIKPKWLLL</sequence>
<dbReference type="InterPro" id="IPR001715">
    <property type="entry name" value="CH_dom"/>
</dbReference>
<dbReference type="FunFam" id="1.10.418.10:FF:000149">
    <property type="entry name" value="Smoothelin-like 1"/>
    <property type="match status" value="1"/>
</dbReference>
<feature type="compositionally biased region" description="Basic and acidic residues" evidence="1">
    <location>
        <begin position="1"/>
        <end position="10"/>
    </location>
</feature>
<evidence type="ECO:0000256" key="1">
    <source>
        <dbReference type="SAM" id="MobiDB-lite"/>
    </source>
</evidence>
<dbReference type="PROSITE" id="PS50021">
    <property type="entry name" value="CH"/>
    <property type="match status" value="1"/>
</dbReference>
<dbReference type="SUPFAM" id="SSF47576">
    <property type="entry name" value="Calponin-homology domain, CH-domain"/>
    <property type="match status" value="1"/>
</dbReference>
<dbReference type="Pfam" id="PF00307">
    <property type="entry name" value="CH"/>
    <property type="match status" value="1"/>
</dbReference>
<accession>A0AA35NVU1</accession>
<feature type="compositionally biased region" description="Basic and acidic residues" evidence="1">
    <location>
        <begin position="97"/>
        <end position="123"/>
    </location>
</feature>
<evidence type="ECO:0000313" key="4">
    <source>
        <dbReference type="Proteomes" id="UP001178461"/>
    </source>
</evidence>
<dbReference type="SMART" id="SM00033">
    <property type="entry name" value="CH"/>
    <property type="match status" value="1"/>
</dbReference>
<dbReference type="PANTHER" id="PTHR23167">
    <property type="entry name" value="CALPONIN HOMOLOGY DOMAIN-CONTAINING PROTEIN DDB_G0272472-RELATED"/>
    <property type="match status" value="1"/>
</dbReference>
<feature type="compositionally biased region" description="Basic and acidic residues" evidence="1">
    <location>
        <begin position="32"/>
        <end position="55"/>
    </location>
</feature>
<evidence type="ECO:0000313" key="3">
    <source>
        <dbReference type="EMBL" id="CAI5762953.1"/>
    </source>
</evidence>
<protein>
    <submittedName>
        <fullName evidence="3">Smoothelin 1</fullName>
    </submittedName>
</protein>
<name>A0AA35NVU1_9SAUR</name>
<dbReference type="PANTHER" id="PTHR23167:SF45">
    <property type="entry name" value="SMOOTHELIN-LIKE PROTEIN 1"/>
    <property type="match status" value="1"/>
</dbReference>
<feature type="region of interest" description="Disordered" evidence="1">
    <location>
        <begin position="1"/>
        <end position="243"/>
    </location>
</feature>
<keyword evidence="4" id="KW-1185">Reference proteome</keyword>
<feature type="domain" description="Calponin-homology (CH)" evidence="2">
    <location>
        <begin position="269"/>
        <end position="380"/>
    </location>
</feature>
<dbReference type="Proteomes" id="UP001178461">
    <property type="component" value="Chromosome 1"/>
</dbReference>
<proteinExistence type="predicted"/>
<evidence type="ECO:0000259" key="2">
    <source>
        <dbReference type="PROSITE" id="PS50021"/>
    </source>
</evidence>
<gene>
    <name evidence="3" type="ORF">PODLI_1B026404</name>
</gene>
<feature type="compositionally biased region" description="Low complexity" evidence="1">
    <location>
        <begin position="155"/>
        <end position="171"/>
    </location>
</feature>
<feature type="compositionally biased region" description="Low complexity" evidence="1">
    <location>
        <begin position="208"/>
        <end position="217"/>
    </location>
</feature>
<dbReference type="InterPro" id="IPR050540">
    <property type="entry name" value="F-actin_Monoox_Mical"/>
</dbReference>